<accession>A0A1H9VG37</accession>
<dbReference type="OrthoDB" id="5878625at2"/>
<dbReference type="InterPro" id="IPR048844">
    <property type="entry name" value="LpdD_chaperone-like"/>
</dbReference>
<evidence type="ECO:0000313" key="3">
    <source>
        <dbReference type="Proteomes" id="UP000182584"/>
    </source>
</evidence>
<dbReference type="Proteomes" id="UP000182584">
    <property type="component" value="Unassembled WGS sequence"/>
</dbReference>
<dbReference type="AlphaFoldDB" id="A0A1H9VG37"/>
<dbReference type="RefSeq" id="WP_074757623.1">
    <property type="nucleotide sequence ID" value="NZ_FOGJ01000023.1"/>
</dbReference>
<reference evidence="2 3" key="1">
    <citation type="submission" date="2016-10" db="EMBL/GenBank/DDBJ databases">
        <authorList>
            <person name="de Groot N.N."/>
        </authorList>
    </citation>
    <scope>NUCLEOTIDE SEQUENCE [LARGE SCALE GENOMIC DNA]</scope>
    <source>
        <strain evidence="2 3">AR40</strain>
    </source>
</reference>
<gene>
    <name evidence="2" type="ORF">SAMN04487884_1235</name>
</gene>
<dbReference type="EMBL" id="FOGJ01000023">
    <property type="protein sequence ID" value="SES20434.1"/>
    <property type="molecule type" value="Genomic_DNA"/>
</dbReference>
<proteinExistence type="predicted"/>
<evidence type="ECO:0000313" key="2">
    <source>
        <dbReference type="EMBL" id="SES20434.1"/>
    </source>
</evidence>
<protein>
    <recommendedName>
        <fullName evidence="1">Prenylated flavin chaperone LpdD-like domain-containing protein</fullName>
    </recommendedName>
</protein>
<sequence length="117" mass="12813">MKRYRIELSFSELFVDIQDIGDDKLVTVHGGEMPHIGCTVMSIPRPSLTGDGSISATSSVLNVTGHKDEEICRRIAEKIAASENCTVVCTGGFHVDNITEEQIKELFVKLSSFILKG</sequence>
<name>A0A1H9VG37_BUTFI</name>
<dbReference type="Pfam" id="PF21758">
    <property type="entry name" value="PAC_bac"/>
    <property type="match status" value="1"/>
</dbReference>
<feature type="domain" description="Prenylated flavin chaperone LpdD-like" evidence="1">
    <location>
        <begin position="13"/>
        <end position="110"/>
    </location>
</feature>
<evidence type="ECO:0000259" key="1">
    <source>
        <dbReference type="Pfam" id="PF21758"/>
    </source>
</evidence>
<organism evidence="2 3">
    <name type="scientific">Butyrivibrio fibrisolvens</name>
    <dbReference type="NCBI Taxonomy" id="831"/>
    <lineage>
        <taxon>Bacteria</taxon>
        <taxon>Bacillati</taxon>
        <taxon>Bacillota</taxon>
        <taxon>Clostridia</taxon>
        <taxon>Lachnospirales</taxon>
        <taxon>Lachnospiraceae</taxon>
        <taxon>Butyrivibrio</taxon>
    </lineage>
</organism>